<gene>
    <name evidence="2" type="ORF">QCA50_004906</name>
</gene>
<evidence type="ECO:0000313" key="3">
    <source>
        <dbReference type="Proteomes" id="UP001385951"/>
    </source>
</evidence>
<comment type="caution">
    <text evidence="2">The sequence shown here is derived from an EMBL/GenBank/DDBJ whole genome shotgun (WGS) entry which is preliminary data.</text>
</comment>
<dbReference type="AlphaFoldDB" id="A0AAW0GFX4"/>
<evidence type="ECO:0000313" key="2">
    <source>
        <dbReference type="EMBL" id="KAK7691507.1"/>
    </source>
</evidence>
<dbReference type="GO" id="GO:0010499">
    <property type="term" value="P:proteasomal ubiquitin-independent protein catabolic process"/>
    <property type="evidence" value="ECO:0007669"/>
    <property type="project" value="TreeGrafter"/>
</dbReference>
<feature type="domain" description="Proteasome activator complex subunit 4-like HEAT repeat-like" evidence="1">
    <location>
        <begin position="24"/>
        <end position="222"/>
    </location>
</feature>
<sequence length="366" mass="42648">MRHHITVTDPSNEFTYGLLDAYRKRLPDDHEKRSEFMFIDKLPSGWLAWGDSYDAYTLPTSGLHNLWDHDCQNAVDVFRSFGLKPDFWEGLSVQYVSANEDSDQIQLSEVYCVQSIVQIVGEEVFAVLQPVITRLLEEEDKNKQRVAAQMMLGIIHGSKHWPADNQTKLWEWFELRLAGIFNQKDKDVMNIWSCFIGFLFTDRDPRRYQPVMNHLMHLLHSIDFNGESAFDITKALGFFRSFYCNVGLKGYAWTEDILNICWTHIDSRYEEVLTCISGMLISIGNTMWYPSPSLRTAETVIRESRTLPLVNDLMGVREHIFKTRVMELVESFKIWRDQRVSGPQASHSTYDRVGFLVCSWLFWSLA</sequence>
<evidence type="ECO:0000259" key="1">
    <source>
        <dbReference type="Pfam" id="PF23096"/>
    </source>
</evidence>
<reference evidence="2 3" key="1">
    <citation type="submission" date="2022-09" db="EMBL/GenBank/DDBJ databases">
        <authorList>
            <person name="Palmer J.M."/>
        </authorList>
    </citation>
    <scope>NUCLEOTIDE SEQUENCE [LARGE SCALE GENOMIC DNA]</scope>
    <source>
        <strain evidence="2 3">DSM 7382</strain>
    </source>
</reference>
<dbReference type="GO" id="GO:0070628">
    <property type="term" value="F:proteasome binding"/>
    <property type="evidence" value="ECO:0007669"/>
    <property type="project" value="InterPro"/>
</dbReference>
<dbReference type="GO" id="GO:0005634">
    <property type="term" value="C:nucleus"/>
    <property type="evidence" value="ECO:0007669"/>
    <property type="project" value="TreeGrafter"/>
</dbReference>
<dbReference type="Pfam" id="PF23096">
    <property type="entry name" value="HEAT_PSME4"/>
    <property type="match status" value="1"/>
</dbReference>
<dbReference type="PANTHER" id="PTHR32170:SF3">
    <property type="entry name" value="PROTEASOME ACTIVATOR COMPLEX SUBUNIT 4"/>
    <property type="match status" value="1"/>
</dbReference>
<protein>
    <recommendedName>
        <fullName evidence="1">Proteasome activator complex subunit 4-like HEAT repeat-like domain-containing protein</fullName>
    </recommendedName>
</protein>
<dbReference type="Proteomes" id="UP001385951">
    <property type="component" value="Unassembled WGS sequence"/>
</dbReference>
<organism evidence="2 3">
    <name type="scientific">Cerrena zonata</name>
    <dbReference type="NCBI Taxonomy" id="2478898"/>
    <lineage>
        <taxon>Eukaryota</taxon>
        <taxon>Fungi</taxon>
        <taxon>Dikarya</taxon>
        <taxon>Basidiomycota</taxon>
        <taxon>Agaricomycotina</taxon>
        <taxon>Agaricomycetes</taxon>
        <taxon>Polyporales</taxon>
        <taxon>Cerrenaceae</taxon>
        <taxon>Cerrena</taxon>
    </lineage>
</organism>
<dbReference type="InterPro" id="IPR055455">
    <property type="entry name" value="HEAT_PSME4"/>
</dbReference>
<dbReference type="PANTHER" id="PTHR32170">
    <property type="entry name" value="PROTEASOME ACTIVATOR COMPLEX SUBUNIT 4"/>
    <property type="match status" value="1"/>
</dbReference>
<dbReference type="GO" id="GO:0016504">
    <property type="term" value="F:peptidase activator activity"/>
    <property type="evidence" value="ECO:0007669"/>
    <property type="project" value="InterPro"/>
</dbReference>
<name>A0AAW0GFX4_9APHY</name>
<dbReference type="EMBL" id="JASBNA010000005">
    <property type="protein sequence ID" value="KAK7691507.1"/>
    <property type="molecule type" value="Genomic_DNA"/>
</dbReference>
<dbReference type="SUPFAM" id="SSF48371">
    <property type="entry name" value="ARM repeat"/>
    <property type="match status" value="1"/>
</dbReference>
<dbReference type="InterPro" id="IPR035309">
    <property type="entry name" value="PSME4"/>
</dbReference>
<dbReference type="GO" id="GO:0005829">
    <property type="term" value="C:cytosol"/>
    <property type="evidence" value="ECO:0007669"/>
    <property type="project" value="TreeGrafter"/>
</dbReference>
<accession>A0AAW0GFX4</accession>
<keyword evidence="3" id="KW-1185">Reference proteome</keyword>
<proteinExistence type="predicted"/>
<dbReference type="InterPro" id="IPR016024">
    <property type="entry name" value="ARM-type_fold"/>
</dbReference>